<dbReference type="NCBIfam" id="NF006320">
    <property type="entry name" value="PRK08533.1"/>
    <property type="match status" value="1"/>
</dbReference>
<name>F0LGX7_THEBM</name>
<dbReference type="Proteomes" id="UP000007478">
    <property type="component" value="Chromosome"/>
</dbReference>
<dbReference type="HOGENOM" id="CLU_094838_0_0_2"/>
<proteinExistence type="predicted"/>
<evidence type="ECO:0000313" key="4">
    <source>
        <dbReference type="EMBL" id="ADT84185.1"/>
    </source>
</evidence>
<dbReference type="InterPro" id="IPR003593">
    <property type="entry name" value="AAA+_ATPase"/>
</dbReference>
<dbReference type="SMART" id="SM00382">
    <property type="entry name" value="AAA"/>
    <property type="match status" value="1"/>
</dbReference>
<dbReference type="PANTHER" id="PTHR43637:SF3">
    <property type="entry name" value="FLAGELLA-RELATED PROTEIN H-RELATED"/>
    <property type="match status" value="1"/>
</dbReference>
<dbReference type="RefSeq" id="WP_013467483.1">
    <property type="nucleotide sequence ID" value="NC_014804.1"/>
</dbReference>
<accession>F0LGX7</accession>
<evidence type="ECO:0000256" key="2">
    <source>
        <dbReference type="ARBA" id="ARBA00022840"/>
    </source>
</evidence>
<keyword evidence="5" id="KW-1185">Reference proteome</keyword>
<dbReference type="Gene3D" id="3.40.50.300">
    <property type="entry name" value="P-loop containing nucleotide triphosphate hydrolases"/>
    <property type="match status" value="1"/>
</dbReference>
<evidence type="ECO:0000256" key="1">
    <source>
        <dbReference type="ARBA" id="ARBA00022741"/>
    </source>
</evidence>
<dbReference type="EMBL" id="CP002372">
    <property type="protein sequence ID" value="ADT84185.1"/>
    <property type="molecule type" value="Genomic_DNA"/>
</dbReference>
<dbReference type="InterPro" id="IPR027417">
    <property type="entry name" value="P-loop_NTPase"/>
</dbReference>
<keyword evidence="2" id="KW-0067">ATP-binding</keyword>
<evidence type="ECO:0000259" key="3">
    <source>
        <dbReference type="SMART" id="SM00382"/>
    </source>
</evidence>
<keyword evidence="1" id="KW-0547">Nucleotide-binding</keyword>
<dbReference type="AlphaFoldDB" id="F0LGX7"/>
<dbReference type="OrthoDB" id="63735at2157"/>
<dbReference type="PANTHER" id="PTHR43637">
    <property type="entry name" value="UPF0273 PROTEIN TM_0370"/>
    <property type="match status" value="1"/>
</dbReference>
<dbReference type="PATRIC" id="fig|391623.17.peg.1211"/>
<dbReference type="KEGG" id="tba:TERMP_01209"/>
<feature type="domain" description="AAA+ ATPase" evidence="3">
    <location>
        <begin position="24"/>
        <end position="187"/>
    </location>
</feature>
<dbReference type="SUPFAM" id="SSF52540">
    <property type="entry name" value="P-loop containing nucleoside triphosphate hydrolases"/>
    <property type="match status" value="1"/>
</dbReference>
<evidence type="ECO:0000313" key="5">
    <source>
        <dbReference type="Proteomes" id="UP000007478"/>
    </source>
</evidence>
<organism evidence="4 5">
    <name type="scientific">Thermococcus barophilus (strain DSM 11836 / MP)</name>
    <dbReference type="NCBI Taxonomy" id="391623"/>
    <lineage>
        <taxon>Archaea</taxon>
        <taxon>Methanobacteriati</taxon>
        <taxon>Methanobacteriota</taxon>
        <taxon>Thermococci</taxon>
        <taxon>Thermococcales</taxon>
        <taxon>Thermococcaceae</taxon>
        <taxon>Thermococcus</taxon>
    </lineage>
</organism>
<dbReference type="Pfam" id="PF06745">
    <property type="entry name" value="ATPase"/>
    <property type="match status" value="1"/>
</dbReference>
<dbReference type="eggNOG" id="arCOG04148">
    <property type="taxonomic scope" value="Archaea"/>
</dbReference>
<dbReference type="GO" id="GO:0005524">
    <property type="term" value="F:ATP binding"/>
    <property type="evidence" value="ECO:0007669"/>
    <property type="project" value="UniProtKB-KW"/>
</dbReference>
<gene>
    <name evidence="4" type="ordered locus">TERMP_01209</name>
</gene>
<protein>
    <submittedName>
        <fullName evidence="4">Flagella protein FlaH-like protein</fullName>
    </submittedName>
</protein>
<sequence>MGTLLKIQIPNDELHRRLGGGIPSGSIMLIEGDRGTGKSIFSQRLLYGFLRNNHTASYISSQYTTPEFINQMESLGYSIITDLIRRRLIFVSVYPLLVGVSKREKFLTRFLSESRIWDRDVVIIDSISSLLPTTLDEDELRRLADHIKKLSSLGKVIMLTVNPNDIDGDILRILEEISTILVRLQVKVFGGDLKNSATIVKYNNAMGIFQKIIPFRVEPRVGFIVEIAAVV</sequence>
<dbReference type="InterPro" id="IPR014774">
    <property type="entry name" value="KaiC-like_dom"/>
</dbReference>
<reference evidence="4 5" key="1">
    <citation type="journal article" date="2011" name="J. Bacteriol.">
        <title>Complete genome sequence of the hyperthermophilic, piezophilic, heterotrophic, and carboxydotrophic archaeon Thermococcus barophilus MP.</title>
        <authorList>
            <person name="Vannier P."/>
            <person name="Marteinsson V.T."/>
            <person name="Fridjonsson O.H."/>
            <person name="Oger P."/>
            <person name="Jebbar M."/>
        </authorList>
    </citation>
    <scope>NUCLEOTIDE SEQUENCE [LARGE SCALE GENOMIC DNA]</scope>
    <source>
        <strain evidence="5">DSM 11836 / MP</strain>
    </source>
</reference>
<dbReference type="GeneID" id="10041526"/>